<evidence type="ECO:0000313" key="2">
    <source>
        <dbReference type="Proteomes" id="UP000002275"/>
    </source>
</evidence>
<dbReference type="Proteomes" id="UP000002275">
    <property type="component" value="Chromosome I"/>
</dbReference>
<dbReference type="KEGG" id="vvu:VV1_2680"/>
<dbReference type="EMBL" id="AE016795">
    <property type="protein sequence ID" value="AAO11027.1"/>
    <property type="molecule type" value="Genomic_DNA"/>
</dbReference>
<dbReference type="AlphaFoldDB" id="A0A3Q0L681"/>
<reference evidence="2" key="1">
    <citation type="submission" date="2002-12" db="EMBL/GenBank/DDBJ databases">
        <title>Complete genome sequence of Vibrio vulnificus CMCP6.</title>
        <authorList>
            <person name="Rhee J.H."/>
            <person name="Kim S.Y."/>
            <person name="Chung S.S."/>
            <person name="Kim J.J."/>
            <person name="Moon Y.H."/>
            <person name="Jeong H."/>
            <person name="Choy H.E."/>
        </authorList>
    </citation>
    <scope>NUCLEOTIDE SEQUENCE [LARGE SCALE GENOMIC DNA]</scope>
    <source>
        <strain evidence="2">CMCP6</strain>
    </source>
</reference>
<protein>
    <submittedName>
        <fullName evidence="1">Uncharacterized protein</fullName>
    </submittedName>
</protein>
<organism evidence="1 2">
    <name type="scientific">Vibrio vulnificus (strain CMCP6)</name>
    <dbReference type="NCBI Taxonomy" id="216895"/>
    <lineage>
        <taxon>Bacteria</taxon>
        <taxon>Pseudomonadati</taxon>
        <taxon>Pseudomonadota</taxon>
        <taxon>Gammaproteobacteria</taxon>
        <taxon>Vibrionales</taxon>
        <taxon>Vibrionaceae</taxon>
        <taxon>Vibrio</taxon>
    </lineage>
</organism>
<accession>A0A3Q0L681</accession>
<sequence length="45" mass="5181">MTINKYFVFVPQAVEQTQEKENKVVTDKETQRQALVKQAQQEGGL</sequence>
<dbReference type="GeneID" id="93898417"/>
<reference evidence="1 2" key="2">
    <citation type="journal article" date="2003" name="Infect. Immun.">
        <title>Characterization and pathogenic significance of Vibrio vulnificus antigens preferentially expressed in septicemic patients.</title>
        <authorList>
            <person name="Kim Y.R."/>
            <person name="Lee S.E."/>
            <person name="Kim C.M."/>
            <person name="Kim S.Y."/>
            <person name="Shin E.K."/>
            <person name="Shin D.H."/>
            <person name="Chung S.S."/>
            <person name="Choy H.E."/>
            <person name="Progulske-Fox A."/>
            <person name="Hillman J.D."/>
            <person name="Handfield M."/>
            <person name="Rhee J.H."/>
        </authorList>
    </citation>
    <scope>NUCLEOTIDE SEQUENCE [LARGE SCALE GENOMIC DNA]</scope>
    <source>
        <strain evidence="1 2">CMCP6</strain>
    </source>
</reference>
<evidence type="ECO:0000313" key="1">
    <source>
        <dbReference type="EMBL" id="AAO11027.1"/>
    </source>
</evidence>
<proteinExistence type="predicted"/>
<dbReference type="RefSeq" id="WP_011080522.1">
    <property type="nucleotide sequence ID" value="NC_004459.3"/>
</dbReference>
<reference evidence="1 2" key="3">
    <citation type="journal article" date="2011" name="Mol. Syst. Biol.">
        <title>Integrative genome-scale metabolic analysis of Vibrio vulnificus for drug targeting and discovery.</title>
        <authorList>
            <person name="Kim H.U."/>
            <person name="Kim S.Y."/>
            <person name="Jeong H."/>
            <person name="Kim T.Y."/>
            <person name="Kim J.J."/>
            <person name="Choy H.E."/>
            <person name="Yi K.Y."/>
            <person name="Rhee J.H."/>
            <person name="Lee S.Y."/>
        </authorList>
    </citation>
    <scope>NUCLEOTIDE SEQUENCE [LARGE SCALE GENOMIC DNA]</scope>
    <source>
        <strain evidence="1 2">CMCP6</strain>
    </source>
</reference>
<gene>
    <name evidence="1" type="ordered locus">VV1_2680</name>
</gene>
<name>A0A3Q0L681_VIBVU</name>